<reference evidence="1" key="1">
    <citation type="journal article" date="2014" name="Front. Microbiol.">
        <title>High frequency of phylogenetically diverse reductive dehalogenase-homologous genes in deep subseafloor sedimentary metagenomes.</title>
        <authorList>
            <person name="Kawai M."/>
            <person name="Futagami T."/>
            <person name="Toyoda A."/>
            <person name="Takaki Y."/>
            <person name="Nishi S."/>
            <person name="Hori S."/>
            <person name="Arai W."/>
            <person name="Tsubouchi T."/>
            <person name="Morono Y."/>
            <person name="Uchiyama I."/>
            <person name="Ito T."/>
            <person name="Fujiyama A."/>
            <person name="Inagaki F."/>
            <person name="Takami H."/>
        </authorList>
    </citation>
    <scope>NUCLEOTIDE SEQUENCE</scope>
    <source>
        <strain evidence="1">Expedition CK06-06</strain>
    </source>
</reference>
<gene>
    <name evidence="1" type="ORF">S12H4_19262</name>
</gene>
<accession>X1TRF0</accession>
<dbReference type="EMBL" id="BARW01009611">
    <property type="protein sequence ID" value="GAI82604.1"/>
    <property type="molecule type" value="Genomic_DNA"/>
</dbReference>
<dbReference type="AlphaFoldDB" id="X1TRF0"/>
<feature type="non-terminal residue" evidence="1">
    <location>
        <position position="1"/>
    </location>
</feature>
<protein>
    <submittedName>
        <fullName evidence="1">Uncharacterized protein</fullName>
    </submittedName>
</protein>
<name>X1TRF0_9ZZZZ</name>
<proteinExistence type="predicted"/>
<evidence type="ECO:0000313" key="1">
    <source>
        <dbReference type="EMBL" id="GAI82604.1"/>
    </source>
</evidence>
<organism evidence="1">
    <name type="scientific">marine sediment metagenome</name>
    <dbReference type="NCBI Taxonomy" id="412755"/>
    <lineage>
        <taxon>unclassified sequences</taxon>
        <taxon>metagenomes</taxon>
        <taxon>ecological metagenomes</taxon>
    </lineage>
</organism>
<sequence length="165" mass="16940">KAMGLKTEVDKIFLERLLVVTRPSQTYLTAAPGPAHILFNISGGAVEITDLGAVVTGAVVGAPTIDCTINGIAVDDDSAPACNGAIGTVIWVPLDPQGTIVNALAIPKVVTTAAKCDTRCTSVIAGIQPATVGTIVANLTTATSLTLQWFVVYRRLSPNSNIAVA</sequence>
<comment type="caution">
    <text evidence="1">The sequence shown here is derived from an EMBL/GenBank/DDBJ whole genome shotgun (WGS) entry which is preliminary data.</text>
</comment>